<dbReference type="Gramene" id="TuG1812G0600001954.01.T01">
    <property type="protein sequence ID" value="TuG1812G0600001954.01.T01"/>
    <property type="gene ID" value="TuG1812G0600001954.01"/>
</dbReference>
<proteinExistence type="predicted"/>
<accession>A0A8R7QQV2</accession>
<dbReference type="AlphaFoldDB" id="A0A8R7QQV2"/>
<evidence type="ECO:0000313" key="1">
    <source>
        <dbReference type="EnsemblPlants" id="TuG1812G0600001954.01.T01"/>
    </source>
</evidence>
<protein>
    <submittedName>
        <fullName evidence="1">Uncharacterized protein</fullName>
    </submittedName>
</protein>
<evidence type="ECO:0000313" key="2">
    <source>
        <dbReference type="Proteomes" id="UP000015106"/>
    </source>
</evidence>
<reference evidence="2" key="1">
    <citation type="journal article" date="2013" name="Nature">
        <title>Draft genome of the wheat A-genome progenitor Triticum urartu.</title>
        <authorList>
            <person name="Ling H.Q."/>
            <person name="Zhao S."/>
            <person name="Liu D."/>
            <person name="Wang J."/>
            <person name="Sun H."/>
            <person name="Zhang C."/>
            <person name="Fan H."/>
            <person name="Li D."/>
            <person name="Dong L."/>
            <person name="Tao Y."/>
            <person name="Gao C."/>
            <person name="Wu H."/>
            <person name="Li Y."/>
            <person name="Cui Y."/>
            <person name="Guo X."/>
            <person name="Zheng S."/>
            <person name="Wang B."/>
            <person name="Yu K."/>
            <person name="Liang Q."/>
            <person name="Yang W."/>
            <person name="Lou X."/>
            <person name="Chen J."/>
            <person name="Feng M."/>
            <person name="Jian J."/>
            <person name="Zhang X."/>
            <person name="Luo G."/>
            <person name="Jiang Y."/>
            <person name="Liu J."/>
            <person name="Wang Z."/>
            <person name="Sha Y."/>
            <person name="Zhang B."/>
            <person name="Wu H."/>
            <person name="Tang D."/>
            <person name="Shen Q."/>
            <person name="Xue P."/>
            <person name="Zou S."/>
            <person name="Wang X."/>
            <person name="Liu X."/>
            <person name="Wang F."/>
            <person name="Yang Y."/>
            <person name="An X."/>
            <person name="Dong Z."/>
            <person name="Zhang K."/>
            <person name="Zhang X."/>
            <person name="Luo M.C."/>
            <person name="Dvorak J."/>
            <person name="Tong Y."/>
            <person name="Wang J."/>
            <person name="Yang H."/>
            <person name="Li Z."/>
            <person name="Wang D."/>
            <person name="Zhang A."/>
            <person name="Wang J."/>
        </authorList>
    </citation>
    <scope>NUCLEOTIDE SEQUENCE</scope>
    <source>
        <strain evidence="2">cv. G1812</strain>
    </source>
</reference>
<organism evidence="1 2">
    <name type="scientific">Triticum urartu</name>
    <name type="common">Red wild einkorn</name>
    <name type="synonym">Crithodium urartu</name>
    <dbReference type="NCBI Taxonomy" id="4572"/>
    <lineage>
        <taxon>Eukaryota</taxon>
        <taxon>Viridiplantae</taxon>
        <taxon>Streptophyta</taxon>
        <taxon>Embryophyta</taxon>
        <taxon>Tracheophyta</taxon>
        <taxon>Spermatophyta</taxon>
        <taxon>Magnoliopsida</taxon>
        <taxon>Liliopsida</taxon>
        <taxon>Poales</taxon>
        <taxon>Poaceae</taxon>
        <taxon>BOP clade</taxon>
        <taxon>Pooideae</taxon>
        <taxon>Triticodae</taxon>
        <taxon>Triticeae</taxon>
        <taxon>Triticinae</taxon>
        <taxon>Triticum</taxon>
    </lineage>
</organism>
<sequence>MRSTSGRISCSVSAVAALETVLIPCSERSTFSSPRTRSTKLLNILRFSQALHEVVSYCRIGIPTNTGCAPPKQSRQLALHHRSGMMHGIGTVIDESDPAMCSHSRDIRVHACAGPVCPVPTKAKQ</sequence>
<name>A0A8R7QQV2_TRIUA</name>
<dbReference type="EnsemblPlants" id="TuG1812G0600001954.01.T01">
    <property type="protein sequence ID" value="TuG1812G0600001954.01.T01"/>
    <property type="gene ID" value="TuG1812G0600001954.01"/>
</dbReference>
<reference evidence="1" key="2">
    <citation type="submission" date="2018-03" db="EMBL/GenBank/DDBJ databases">
        <title>The Triticum urartu genome reveals the dynamic nature of wheat genome evolution.</title>
        <authorList>
            <person name="Ling H."/>
            <person name="Ma B."/>
            <person name="Shi X."/>
            <person name="Liu H."/>
            <person name="Dong L."/>
            <person name="Sun H."/>
            <person name="Cao Y."/>
            <person name="Gao Q."/>
            <person name="Zheng S."/>
            <person name="Li Y."/>
            <person name="Yu Y."/>
            <person name="Du H."/>
            <person name="Qi M."/>
            <person name="Li Y."/>
            <person name="Yu H."/>
            <person name="Cui Y."/>
            <person name="Wang N."/>
            <person name="Chen C."/>
            <person name="Wu H."/>
            <person name="Zhao Y."/>
            <person name="Zhang J."/>
            <person name="Li Y."/>
            <person name="Zhou W."/>
            <person name="Zhang B."/>
            <person name="Hu W."/>
            <person name="Eijk M."/>
            <person name="Tang J."/>
            <person name="Witsenboer H."/>
            <person name="Zhao S."/>
            <person name="Li Z."/>
            <person name="Zhang A."/>
            <person name="Wang D."/>
            <person name="Liang C."/>
        </authorList>
    </citation>
    <scope>NUCLEOTIDE SEQUENCE [LARGE SCALE GENOMIC DNA]</scope>
    <source>
        <strain evidence="1">cv. G1812</strain>
    </source>
</reference>
<dbReference type="Proteomes" id="UP000015106">
    <property type="component" value="Chromosome 6"/>
</dbReference>
<keyword evidence="2" id="KW-1185">Reference proteome</keyword>
<reference evidence="1" key="3">
    <citation type="submission" date="2022-06" db="UniProtKB">
        <authorList>
            <consortium name="EnsemblPlants"/>
        </authorList>
    </citation>
    <scope>IDENTIFICATION</scope>
</reference>